<dbReference type="GO" id="GO:0008137">
    <property type="term" value="F:NADH dehydrogenase (ubiquinone) activity"/>
    <property type="evidence" value="ECO:0007669"/>
    <property type="project" value="UniProtKB-EC"/>
</dbReference>
<reference evidence="5" key="1">
    <citation type="submission" date="2014-01" db="EMBL/GenBank/DDBJ databases">
        <authorList>
            <person name="Aslett M."/>
        </authorList>
    </citation>
    <scope>NUCLEOTIDE SEQUENCE</scope>
</reference>
<dbReference type="EMBL" id="HG807797">
    <property type="protein sequence ID" value="CDW61065.1"/>
    <property type="molecule type" value="Genomic_DNA"/>
</dbReference>
<dbReference type="STRING" id="36087.A0A077ZQL6"/>
<proteinExistence type="predicted"/>
<sequence length="173" mass="20024">MTNYTETNFVIHHCNCNSYSVWYVTTITDNTTSTNIIFTVTFYFLLHGQDFYILCHIRSINFTYLLIILGSGYQPERLIAIFLLHLCLPKAYVEAPILTRIILASIFLRASRVTHVTILLALLVRDYVYFENRLIFLMISHGLIRNSLGILCYTSTSRLLYQHNNVITTSSIL</sequence>
<dbReference type="AlphaFoldDB" id="A0A077ZQL6"/>
<evidence type="ECO:0000256" key="3">
    <source>
        <dbReference type="ARBA" id="ARBA00049551"/>
    </source>
</evidence>
<organism evidence="5 6">
    <name type="scientific">Trichuris trichiura</name>
    <name type="common">Whipworm</name>
    <name type="synonym">Trichocephalus trichiurus</name>
    <dbReference type="NCBI Taxonomy" id="36087"/>
    <lineage>
        <taxon>Eukaryota</taxon>
        <taxon>Metazoa</taxon>
        <taxon>Ecdysozoa</taxon>
        <taxon>Nematoda</taxon>
        <taxon>Enoplea</taxon>
        <taxon>Dorylaimia</taxon>
        <taxon>Trichinellida</taxon>
        <taxon>Trichuridae</taxon>
        <taxon>Trichuris</taxon>
    </lineage>
</organism>
<gene>
    <name evidence="5" type="ORF">TTRE_0000948801</name>
</gene>
<dbReference type="OrthoDB" id="2394882at2759"/>
<evidence type="ECO:0000313" key="5">
    <source>
        <dbReference type="EMBL" id="CDW61065.1"/>
    </source>
</evidence>
<dbReference type="InterPro" id="IPR001750">
    <property type="entry name" value="ND/Mrp_TM"/>
</dbReference>
<evidence type="ECO:0000256" key="1">
    <source>
        <dbReference type="ARBA" id="ARBA00003257"/>
    </source>
</evidence>
<keyword evidence="5" id="KW-0830">Ubiquinone</keyword>
<evidence type="ECO:0000313" key="6">
    <source>
        <dbReference type="Proteomes" id="UP000030665"/>
    </source>
</evidence>
<evidence type="ECO:0000259" key="4">
    <source>
        <dbReference type="Pfam" id="PF00361"/>
    </source>
</evidence>
<keyword evidence="6" id="KW-1185">Reference proteome</keyword>
<dbReference type="EC" id="7.1.1.2" evidence="2"/>
<reference evidence="5" key="2">
    <citation type="submission" date="2014-03" db="EMBL/GenBank/DDBJ databases">
        <title>The whipworm genome and dual-species transcriptomics of an intimate host-pathogen interaction.</title>
        <authorList>
            <person name="Foth B.J."/>
            <person name="Tsai I.J."/>
            <person name="Reid A.J."/>
            <person name="Bancroft A.J."/>
            <person name="Nichol S."/>
            <person name="Tracey A."/>
            <person name="Holroyd N."/>
            <person name="Cotton J.A."/>
            <person name="Stanley E.J."/>
            <person name="Zarowiecki M."/>
            <person name="Liu J.Z."/>
            <person name="Huckvale T."/>
            <person name="Cooper P.J."/>
            <person name="Grencis R.K."/>
            <person name="Berriman M."/>
        </authorList>
    </citation>
    <scope>NUCLEOTIDE SEQUENCE [LARGE SCALE GENOMIC DNA]</scope>
</reference>
<accession>A0A077ZQL6</accession>
<feature type="domain" description="NADH:quinone oxidoreductase/Mrp antiporter transmembrane" evidence="4">
    <location>
        <begin position="59"/>
        <end position="153"/>
    </location>
</feature>
<comment type="function">
    <text evidence="1">Core subunit of the mitochondrial membrane respiratory chain NADH dehydrogenase (Complex I) that is believed to belong to the minimal assembly required for catalysis. Complex I functions in the transfer of electrons from NADH to the respiratory chain. The immediate electron acceptor for the enzyme is believed to be ubiquinone.</text>
</comment>
<dbReference type="Proteomes" id="UP000030665">
    <property type="component" value="Unassembled WGS sequence"/>
</dbReference>
<comment type="catalytic activity">
    <reaction evidence="3">
        <text>a ubiquinone + NADH + 5 H(+)(in) = a ubiquinol + NAD(+) + 4 H(+)(out)</text>
        <dbReference type="Rhea" id="RHEA:29091"/>
        <dbReference type="Rhea" id="RHEA-COMP:9565"/>
        <dbReference type="Rhea" id="RHEA-COMP:9566"/>
        <dbReference type="ChEBI" id="CHEBI:15378"/>
        <dbReference type="ChEBI" id="CHEBI:16389"/>
        <dbReference type="ChEBI" id="CHEBI:17976"/>
        <dbReference type="ChEBI" id="CHEBI:57540"/>
        <dbReference type="ChEBI" id="CHEBI:57945"/>
        <dbReference type="EC" id="7.1.1.2"/>
    </reaction>
</comment>
<dbReference type="Pfam" id="PF00361">
    <property type="entry name" value="Proton_antipo_M"/>
    <property type="match status" value="1"/>
</dbReference>
<protein>
    <recommendedName>
        <fullName evidence="2">NADH:ubiquinone reductase (H(+)-translocating)</fullName>
        <ecNumber evidence="2">7.1.1.2</ecNumber>
    </recommendedName>
</protein>
<evidence type="ECO:0000256" key="2">
    <source>
        <dbReference type="ARBA" id="ARBA00012944"/>
    </source>
</evidence>
<name>A0A077ZQL6_TRITR</name>